<dbReference type="PROSITE" id="PS50011">
    <property type="entry name" value="PROTEIN_KINASE_DOM"/>
    <property type="match status" value="1"/>
</dbReference>
<dbReference type="InterPro" id="IPR015943">
    <property type="entry name" value="WD40/YVTN_repeat-like_dom_sf"/>
</dbReference>
<proteinExistence type="predicted"/>
<dbReference type="SMART" id="SM00220">
    <property type="entry name" value="S_TKc"/>
    <property type="match status" value="1"/>
</dbReference>
<accession>A0ABQ3XGV4</accession>
<protein>
    <recommendedName>
        <fullName evidence="7">Protein kinase domain-containing protein</fullName>
    </recommendedName>
</protein>
<dbReference type="InterPro" id="IPR017441">
    <property type="entry name" value="Protein_kinase_ATP_BS"/>
</dbReference>
<dbReference type="InterPro" id="IPR001680">
    <property type="entry name" value="WD40_rpt"/>
</dbReference>
<dbReference type="PANTHER" id="PTHR43289:SF34">
    <property type="entry name" value="SERINE_THREONINE-PROTEIN KINASE YBDM-RELATED"/>
    <property type="match status" value="1"/>
</dbReference>
<dbReference type="Gene3D" id="2.130.10.10">
    <property type="entry name" value="YVTN repeat-like/Quinoprotein amine dehydrogenase"/>
    <property type="match status" value="3"/>
</dbReference>
<dbReference type="SMART" id="SM00320">
    <property type="entry name" value="WD40"/>
    <property type="match status" value="8"/>
</dbReference>
<dbReference type="PANTHER" id="PTHR43289">
    <property type="entry name" value="MITOGEN-ACTIVATED PROTEIN KINASE KINASE KINASE 20-RELATED"/>
    <property type="match status" value="1"/>
</dbReference>
<feature type="repeat" description="WD" evidence="5">
    <location>
        <begin position="589"/>
        <end position="622"/>
    </location>
</feature>
<dbReference type="PROSITE" id="PS50082">
    <property type="entry name" value="WD_REPEATS_2"/>
    <property type="match status" value="1"/>
</dbReference>
<keyword evidence="5" id="KW-0853">WD repeat</keyword>
<evidence type="ECO:0000256" key="6">
    <source>
        <dbReference type="PROSITE-ProRule" id="PRU10141"/>
    </source>
</evidence>
<dbReference type="InterPro" id="IPR036322">
    <property type="entry name" value="WD40_repeat_dom_sf"/>
</dbReference>
<dbReference type="SUPFAM" id="SSF56112">
    <property type="entry name" value="Protein kinase-like (PK-like)"/>
    <property type="match status" value="1"/>
</dbReference>
<dbReference type="CDD" id="cd14014">
    <property type="entry name" value="STKc_PknB_like"/>
    <property type="match status" value="1"/>
</dbReference>
<dbReference type="RefSeq" id="WP_275415920.1">
    <property type="nucleotide sequence ID" value="NZ_BAAAQE010000099.1"/>
</dbReference>
<organism evidence="8 9">
    <name type="scientific">Actinoplanes couchii</name>
    <dbReference type="NCBI Taxonomy" id="403638"/>
    <lineage>
        <taxon>Bacteria</taxon>
        <taxon>Bacillati</taxon>
        <taxon>Actinomycetota</taxon>
        <taxon>Actinomycetes</taxon>
        <taxon>Micromonosporales</taxon>
        <taxon>Micromonosporaceae</taxon>
        <taxon>Actinoplanes</taxon>
    </lineage>
</organism>
<dbReference type="PROSITE" id="PS00107">
    <property type="entry name" value="PROTEIN_KINASE_ATP"/>
    <property type="match status" value="1"/>
</dbReference>
<keyword evidence="2 6" id="KW-0547">Nucleotide-binding</keyword>
<evidence type="ECO:0000313" key="8">
    <source>
        <dbReference type="EMBL" id="GID57707.1"/>
    </source>
</evidence>
<keyword evidence="4 6" id="KW-0067">ATP-binding</keyword>
<evidence type="ECO:0000256" key="2">
    <source>
        <dbReference type="ARBA" id="ARBA00022741"/>
    </source>
</evidence>
<evidence type="ECO:0000256" key="5">
    <source>
        <dbReference type="PROSITE-ProRule" id="PRU00221"/>
    </source>
</evidence>
<comment type="caution">
    <text evidence="8">The sequence shown here is derived from an EMBL/GenBank/DDBJ whole genome shotgun (WGS) entry which is preliminary data.</text>
</comment>
<feature type="domain" description="Protein kinase" evidence="7">
    <location>
        <begin position="17"/>
        <end position="270"/>
    </location>
</feature>
<dbReference type="SUPFAM" id="SSF50978">
    <property type="entry name" value="WD40 repeat-like"/>
    <property type="match status" value="1"/>
</dbReference>
<evidence type="ECO:0000259" key="7">
    <source>
        <dbReference type="PROSITE" id="PS50011"/>
    </source>
</evidence>
<dbReference type="Gene3D" id="1.10.510.10">
    <property type="entry name" value="Transferase(Phosphotransferase) domain 1"/>
    <property type="match status" value="1"/>
</dbReference>
<dbReference type="Pfam" id="PF00400">
    <property type="entry name" value="WD40"/>
    <property type="match status" value="2"/>
</dbReference>
<sequence>MPVTPLLAGDPERLGEHVVVGRLGSGGMGTVYLAEDPDGRRVAIKVVRPEQAADPTFLARFRSEVRRARQVPPFCTAAVLHDDLEHDPPYLIVEFVDGPSLAEVVHERGPLPPSELYAVAVGVATALVAIHGAGVVHRDLKPANVLLAVGLPKVIDFGIARGVDLTAGLTGPDQVIGTVGYLAPECLDTAARGRVGPPADVFAWGVLVGFAATGRTPFGGDSPLATIGRILTREPDLDGVPEPLRALAAAALQKDPARRPAAPELLDALLSAGRPAPELRRAALAARAVRRPRRKWIAAALVPVLLAGAAFAYLDRAGDTVARQDRALAQRDLLDRSAQVLSGDPGLALRLAVSAERISPSARSRAAIDAALATGYDGELSPDEAVYAAEFRPDGAMVATAGAGDVALWSAGGGRFERVGALAVDGETADLSFSPDGRTIATAGARLQLWDTYGAYPLAELTGQAWDGVQFGAGGQRLLTVSDRIELWDVGDRKRPRSVWSAAAGTATRGGARLSPDGRLLAGVAEGELLTVWSASGQPARLSVITDADAVLNLAFSPDGTLLAAATVTDGVRLYDLRDPAKPRLLSRFAGDGGAVTAMAFDPDGEILAVGGDQRTVGLWSLADPAAPLAVRTLRRDTGWISSIDFTPDGERLLTAGWQGAARSAALWRVEPFAPLLKARIDGVPDPERTVGVHGGVLAVTSPGTRRIEFWDLARLDEARPALSVSGMVQARLAGDLLYATGAVYDLSGPAPRKLLERVIAADPVHGLATVFSDQSRIRVYRLAAGAAAEPVAELPASWVAAATFDEVTGDLVVAGDNGGSESSLTVWSMIDPAAPHRAGTLPTRGGFQSLEARGGTIVAGQREVVVWSGGTVHTLPRGDGGPVTVSIAADRSLVAVTGDSGTVLWHLSPDAAPLRAAVLPGRAISGGFSPDAPLLTVGDPLGTTVWDVSAIQMTLRDPLAEACLRQGGLTETEWRVHLPRSPFQQACR</sequence>
<dbReference type="PROSITE" id="PS00108">
    <property type="entry name" value="PROTEIN_KINASE_ST"/>
    <property type="match status" value="1"/>
</dbReference>
<keyword evidence="3" id="KW-0418">Kinase</keyword>
<dbReference type="InterPro" id="IPR000719">
    <property type="entry name" value="Prot_kinase_dom"/>
</dbReference>
<evidence type="ECO:0000313" key="9">
    <source>
        <dbReference type="Proteomes" id="UP000612282"/>
    </source>
</evidence>
<dbReference type="Gene3D" id="3.30.200.20">
    <property type="entry name" value="Phosphorylase Kinase, domain 1"/>
    <property type="match status" value="1"/>
</dbReference>
<dbReference type="SUPFAM" id="SSF101908">
    <property type="entry name" value="Putative isomerase YbhE"/>
    <property type="match status" value="1"/>
</dbReference>
<dbReference type="Pfam" id="PF00069">
    <property type="entry name" value="Pkinase"/>
    <property type="match status" value="1"/>
</dbReference>
<dbReference type="EMBL" id="BOMG01000076">
    <property type="protein sequence ID" value="GID57707.1"/>
    <property type="molecule type" value="Genomic_DNA"/>
</dbReference>
<keyword evidence="9" id="KW-1185">Reference proteome</keyword>
<dbReference type="Proteomes" id="UP000612282">
    <property type="component" value="Unassembled WGS sequence"/>
</dbReference>
<name>A0ABQ3XGV4_9ACTN</name>
<dbReference type="InterPro" id="IPR008271">
    <property type="entry name" value="Ser/Thr_kinase_AS"/>
</dbReference>
<evidence type="ECO:0000256" key="4">
    <source>
        <dbReference type="ARBA" id="ARBA00022840"/>
    </source>
</evidence>
<gene>
    <name evidence="8" type="ORF">Aco03nite_061110</name>
</gene>
<dbReference type="PROSITE" id="PS50294">
    <property type="entry name" value="WD_REPEATS_REGION"/>
    <property type="match status" value="1"/>
</dbReference>
<dbReference type="InterPro" id="IPR011009">
    <property type="entry name" value="Kinase-like_dom_sf"/>
</dbReference>
<feature type="binding site" evidence="6">
    <location>
        <position position="45"/>
    </location>
    <ligand>
        <name>ATP</name>
        <dbReference type="ChEBI" id="CHEBI:30616"/>
    </ligand>
</feature>
<keyword evidence="1" id="KW-0808">Transferase</keyword>
<evidence type="ECO:0000256" key="1">
    <source>
        <dbReference type="ARBA" id="ARBA00022679"/>
    </source>
</evidence>
<evidence type="ECO:0000256" key="3">
    <source>
        <dbReference type="ARBA" id="ARBA00022777"/>
    </source>
</evidence>
<reference evidence="8 9" key="1">
    <citation type="submission" date="2021-01" db="EMBL/GenBank/DDBJ databases">
        <title>Whole genome shotgun sequence of Actinoplanes couchii NBRC 106145.</title>
        <authorList>
            <person name="Komaki H."/>
            <person name="Tamura T."/>
        </authorList>
    </citation>
    <scope>NUCLEOTIDE SEQUENCE [LARGE SCALE GENOMIC DNA]</scope>
    <source>
        <strain evidence="8 9">NBRC 106145</strain>
    </source>
</reference>